<dbReference type="GO" id="GO:0016787">
    <property type="term" value="F:hydrolase activity"/>
    <property type="evidence" value="ECO:0007669"/>
    <property type="project" value="UniProtKB-KW"/>
</dbReference>
<feature type="signal peptide" evidence="1">
    <location>
        <begin position="1"/>
        <end position="24"/>
    </location>
</feature>
<dbReference type="Gene3D" id="3.60.15.10">
    <property type="entry name" value="Ribonuclease Z/Hydroxyacylglutathione hydrolase-like"/>
    <property type="match status" value="1"/>
</dbReference>
<evidence type="ECO:0000313" key="3">
    <source>
        <dbReference type="Proteomes" id="UP000474802"/>
    </source>
</evidence>
<reference evidence="2 3" key="1">
    <citation type="submission" date="2020-02" db="EMBL/GenBank/DDBJ databases">
        <authorList>
            <person name="Khan S.A."/>
            <person name="Jeon C.O."/>
            <person name="Chun B.H."/>
        </authorList>
    </citation>
    <scope>NUCLEOTIDE SEQUENCE [LARGE SCALE GENOMIC DNA]</scope>
    <source>
        <strain evidence="2 3">H239</strain>
    </source>
</reference>
<dbReference type="SUPFAM" id="SSF56281">
    <property type="entry name" value="Metallo-hydrolase/oxidoreductase"/>
    <property type="match status" value="1"/>
</dbReference>
<accession>A0A6M1S962</accession>
<dbReference type="RefSeq" id="WP_164532803.1">
    <property type="nucleotide sequence ID" value="NZ_JAALFG010000001.1"/>
</dbReference>
<proteinExistence type="predicted"/>
<evidence type="ECO:0000256" key="1">
    <source>
        <dbReference type="SAM" id="SignalP"/>
    </source>
</evidence>
<name>A0A6M1S962_9HYPH</name>
<evidence type="ECO:0000313" key="2">
    <source>
        <dbReference type="EMBL" id="NGP16549.1"/>
    </source>
</evidence>
<gene>
    <name evidence="2" type="ORF">G5575_01570</name>
</gene>
<dbReference type="PANTHER" id="PTHR43546">
    <property type="entry name" value="UPF0173 METAL-DEPENDENT HYDROLASE MJ1163-RELATED"/>
    <property type="match status" value="1"/>
</dbReference>
<keyword evidence="2" id="KW-0378">Hydrolase</keyword>
<dbReference type="AlphaFoldDB" id="A0A6M1S962"/>
<sequence>MVSRRMVVAGMAALPVLGMVRVSAQETDTVATSEGDLVIHPVDHASLVLTWGDQAIYVDPVGGAALYEGLPAATAILITHGHGDHFDVPTLEAIAGDAVLVTNQDVFEQLPQALKANSTSMANGDQGTVVDLPIRAIAAHNTTADRMQYHPVGVGNGYVLTFGDQQVYIAGDTEPTDDMLALTDIDIAFLPMNLPYTMTPEQAAEAINTFKPKVVYPYHYGDSDLSVLEGLVEGDTEVRLRNWYPNA</sequence>
<dbReference type="InterPro" id="IPR036866">
    <property type="entry name" value="RibonucZ/Hydroxyglut_hydro"/>
</dbReference>
<dbReference type="Proteomes" id="UP000474802">
    <property type="component" value="Unassembled WGS sequence"/>
</dbReference>
<dbReference type="Pfam" id="PF13483">
    <property type="entry name" value="Lactamase_B_3"/>
    <property type="match status" value="1"/>
</dbReference>
<protein>
    <submittedName>
        <fullName evidence="2">MBL fold metallo-hydrolase</fullName>
    </submittedName>
</protein>
<dbReference type="PANTHER" id="PTHR43546:SF3">
    <property type="entry name" value="UPF0173 METAL-DEPENDENT HYDROLASE MJ1163"/>
    <property type="match status" value="1"/>
</dbReference>
<comment type="caution">
    <text evidence="2">The sequence shown here is derived from an EMBL/GenBank/DDBJ whole genome shotgun (WGS) entry which is preliminary data.</text>
</comment>
<keyword evidence="1" id="KW-0732">Signal</keyword>
<dbReference type="EMBL" id="JAALFG010000001">
    <property type="protein sequence ID" value="NGP16549.1"/>
    <property type="molecule type" value="Genomic_DNA"/>
</dbReference>
<feature type="chain" id="PRO_5026993564" evidence="1">
    <location>
        <begin position="25"/>
        <end position="247"/>
    </location>
</feature>
<keyword evidence="3" id="KW-1185">Reference proteome</keyword>
<organism evidence="2 3">
    <name type="scientific">Devosia aurantiaca</name>
    <dbReference type="NCBI Taxonomy" id="2714858"/>
    <lineage>
        <taxon>Bacteria</taxon>
        <taxon>Pseudomonadati</taxon>
        <taxon>Pseudomonadota</taxon>
        <taxon>Alphaproteobacteria</taxon>
        <taxon>Hyphomicrobiales</taxon>
        <taxon>Devosiaceae</taxon>
        <taxon>Devosia</taxon>
    </lineage>
</organism>
<dbReference type="InterPro" id="IPR050114">
    <property type="entry name" value="UPF0173_UPF0282_UlaG_hydrolase"/>
</dbReference>
<reference evidence="2 3" key="2">
    <citation type="submission" date="2020-03" db="EMBL/GenBank/DDBJ databases">
        <title>Devosia chinhatensis sp. nov., isolated from a hexachlorocyclohexane (HCH) dump site in India.</title>
        <authorList>
            <person name="Kumar M."/>
            <person name="Lal R."/>
        </authorList>
    </citation>
    <scope>NUCLEOTIDE SEQUENCE [LARGE SCALE GENOMIC DNA]</scope>
    <source>
        <strain evidence="2 3">H239</strain>
    </source>
</reference>